<dbReference type="AlphaFoldDB" id="A0A0N1I7Y3"/>
<evidence type="ECO:0000313" key="2">
    <source>
        <dbReference type="Proteomes" id="UP000038009"/>
    </source>
</evidence>
<sequence>MTRSVNAEAQQRNGIAVRRMFHRDANQRLRAGALVTRERATQTTAHASSNRYDCCEATGPSFRVAATSAAALVGAVSGSSRPAWASLDGRELLQSPSLDAPSHLSRQLALSAEMGILKKEDQQALLLRASPVQQPPSALRLDEVNGADRSCFVFAVQKAHHAREVKAPDLEATLHPHEASKGQWKAYHHQQAVLRYENTLPRRRALDPYVQLTGAQVSAGLTVPNTYTADVLAKRNGGRWVLDNQYRQQLYRGEPVMTAVMRGDFYAGGAAQQTAGKPRRDIMAKNRRDVRVASIINRSEHRQRQRFVNSCACTE</sequence>
<keyword evidence="2" id="KW-1185">Reference proteome</keyword>
<organism evidence="1 2">
    <name type="scientific">Leptomonas seymouri</name>
    <dbReference type="NCBI Taxonomy" id="5684"/>
    <lineage>
        <taxon>Eukaryota</taxon>
        <taxon>Discoba</taxon>
        <taxon>Euglenozoa</taxon>
        <taxon>Kinetoplastea</taxon>
        <taxon>Metakinetoplastina</taxon>
        <taxon>Trypanosomatida</taxon>
        <taxon>Trypanosomatidae</taxon>
        <taxon>Leishmaniinae</taxon>
        <taxon>Leptomonas</taxon>
    </lineage>
</organism>
<dbReference type="VEuPathDB" id="TriTrypDB:Lsey_0041_0200"/>
<comment type="caution">
    <text evidence="1">The sequence shown here is derived from an EMBL/GenBank/DDBJ whole genome shotgun (WGS) entry which is preliminary data.</text>
</comment>
<evidence type="ECO:0000313" key="1">
    <source>
        <dbReference type="EMBL" id="KPI88760.1"/>
    </source>
</evidence>
<proteinExistence type="predicted"/>
<protein>
    <submittedName>
        <fullName evidence="1">Uncharacterized protein</fullName>
    </submittedName>
</protein>
<reference evidence="1 2" key="1">
    <citation type="journal article" date="2015" name="PLoS Pathog.">
        <title>Leptomonas seymouri: Adaptations to the Dixenous Life Cycle Analyzed by Genome Sequencing, Transcriptome Profiling and Co-infection with Leishmania donovani.</title>
        <authorList>
            <person name="Kraeva N."/>
            <person name="Butenko A."/>
            <person name="Hlavacova J."/>
            <person name="Kostygov A."/>
            <person name="Myskova J."/>
            <person name="Grybchuk D."/>
            <person name="Lestinova T."/>
            <person name="Votypka J."/>
            <person name="Volf P."/>
            <person name="Opperdoes F."/>
            <person name="Flegontov P."/>
            <person name="Lukes J."/>
            <person name="Yurchenko V."/>
        </authorList>
    </citation>
    <scope>NUCLEOTIDE SEQUENCE [LARGE SCALE GENOMIC DNA]</scope>
    <source>
        <strain evidence="1 2">ATCC 30220</strain>
    </source>
</reference>
<dbReference type="Proteomes" id="UP000038009">
    <property type="component" value="Unassembled WGS sequence"/>
</dbReference>
<dbReference type="EMBL" id="LJSK01000041">
    <property type="protein sequence ID" value="KPI88760.1"/>
    <property type="molecule type" value="Genomic_DNA"/>
</dbReference>
<gene>
    <name evidence="1" type="ORF">ABL78_2139</name>
</gene>
<accession>A0A0N1I7Y3</accession>
<dbReference type="OrthoDB" id="271786at2759"/>
<dbReference type="OMA" id="QWKAYHH"/>
<name>A0A0N1I7Y3_LEPSE</name>